<dbReference type="Pfam" id="PF01627">
    <property type="entry name" value="Hpt"/>
    <property type="match status" value="1"/>
</dbReference>
<protein>
    <recommendedName>
        <fullName evidence="5">Histidine-containing phosphotransfer protein</fullName>
    </recommendedName>
</protein>
<proteinExistence type="predicted"/>
<dbReference type="GO" id="GO:0005634">
    <property type="term" value="C:nucleus"/>
    <property type="evidence" value="ECO:0007669"/>
    <property type="project" value="UniProtKB-SubCell"/>
</dbReference>
<dbReference type="AlphaFoldDB" id="A0AAW1TMM7"/>
<dbReference type="Gene3D" id="1.20.120.160">
    <property type="entry name" value="HPT domain"/>
    <property type="match status" value="1"/>
</dbReference>
<keyword evidence="1" id="KW-0963">Cytoplasm</keyword>
<evidence type="ECO:0000256" key="4">
    <source>
        <dbReference type="PROSITE-ProRule" id="PRU00110"/>
    </source>
</evidence>
<organism evidence="7 8">
    <name type="scientific">Apatococcus fuscideae</name>
    <dbReference type="NCBI Taxonomy" id="2026836"/>
    <lineage>
        <taxon>Eukaryota</taxon>
        <taxon>Viridiplantae</taxon>
        <taxon>Chlorophyta</taxon>
        <taxon>core chlorophytes</taxon>
        <taxon>Trebouxiophyceae</taxon>
        <taxon>Chlorellales</taxon>
        <taxon>Chlorellaceae</taxon>
        <taxon>Apatococcus</taxon>
    </lineage>
</organism>
<dbReference type="GO" id="GO:0000160">
    <property type="term" value="P:phosphorelay signal transduction system"/>
    <property type="evidence" value="ECO:0007669"/>
    <property type="project" value="UniProtKB-UniRule"/>
</dbReference>
<keyword evidence="4" id="KW-0597">Phosphoprotein</keyword>
<keyword evidence="8" id="KW-1185">Reference proteome</keyword>
<comment type="domain">
    <text evidence="5">Histidine-containing phosphotransfer domain (HPt) contains an active histidine that mediates the phosphotransfer.</text>
</comment>
<dbReference type="GO" id="GO:0009927">
    <property type="term" value="F:histidine phosphotransfer kinase activity"/>
    <property type="evidence" value="ECO:0007669"/>
    <property type="project" value="UniProtKB-UniRule"/>
</dbReference>
<dbReference type="SUPFAM" id="SSF47226">
    <property type="entry name" value="Histidine-containing phosphotransfer domain, HPT domain"/>
    <property type="match status" value="1"/>
</dbReference>
<evidence type="ECO:0000313" key="8">
    <source>
        <dbReference type="Proteomes" id="UP001485043"/>
    </source>
</evidence>
<evidence type="ECO:0000259" key="6">
    <source>
        <dbReference type="PROSITE" id="PS50894"/>
    </source>
</evidence>
<evidence type="ECO:0000256" key="2">
    <source>
        <dbReference type="ARBA" id="ARBA00022864"/>
    </source>
</evidence>
<evidence type="ECO:0000256" key="1">
    <source>
        <dbReference type="ARBA" id="ARBA00022490"/>
    </source>
</evidence>
<evidence type="ECO:0000256" key="3">
    <source>
        <dbReference type="ARBA" id="ARBA00023242"/>
    </source>
</evidence>
<evidence type="ECO:0000256" key="5">
    <source>
        <dbReference type="RuleBase" id="RU369004"/>
    </source>
</evidence>
<name>A0AAW1TMM7_9CHLO</name>
<evidence type="ECO:0000313" key="7">
    <source>
        <dbReference type="EMBL" id="KAK9869060.1"/>
    </source>
</evidence>
<dbReference type="GO" id="GO:0009736">
    <property type="term" value="P:cytokinin-activated signaling pathway"/>
    <property type="evidence" value="ECO:0007669"/>
    <property type="project" value="UniProtKB-KW"/>
</dbReference>
<keyword evidence="5" id="KW-0902">Two-component regulatory system</keyword>
<dbReference type="PANTHER" id="PTHR28242:SF52">
    <property type="entry name" value="PHOSPHORELAY INTERMEDIATE PROTEIN YPD1"/>
    <property type="match status" value="1"/>
</dbReference>
<dbReference type="GO" id="GO:0005829">
    <property type="term" value="C:cytosol"/>
    <property type="evidence" value="ECO:0007669"/>
    <property type="project" value="UniProtKB-SubCell"/>
</dbReference>
<dbReference type="InterPro" id="IPR036641">
    <property type="entry name" value="HPT_dom_sf"/>
</dbReference>
<sequence>MDLPAVNEGIARLIQQLRAAALLDDQFSQLLQLQDESNPDFVQEIVELYFTDSASKIEKLEQRLGRSQPDYADVDQLVHQFKGSSASFGAHSMAQLCAKLRESCQAQDQAGCQTLVLQAREVFQVLKSQLEVFLQLEKHRKQLERQATAGRAPI</sequence>
<dbReference type="EMBL" id="JALJOV010000002">
    <property type="protein sequence ID" value="KAK9869060.1"/>
    <property type="molecule type" value="Genomic_DNA"/>
</dbReference>
<feature type="modified residue" description="Phosphohistidine" evidence="4">
    <location>
        <position position="79"/>
    </location>
</feature>
<dbReference type="InterPro" id="IPR008207">
    <property type="entry name" value="Sig_transdc_His_kin_Hpt_dom"/>
</dbReference>
<gene>
    <name evidence="7" type="ORF">WJX84_011902</name>
</gene>
<feature type="domain" description="HPt" evidence="6">
    <location>
        <begin position="38"/>
        <end position="140"/>
    </location>
</feature>
<reference evidence="7 8" key="1">
    <citation type="journal article" date="2024" name="Nat. Commun.">
        <title>Phylogenomics reveals the evolutionary origins of lichenization in chlorophyte algae.</title>
        <authorList>
            <person name="Puginier C."/>
            <person name="Libourel C."/>
            <person name="Otte J."/>
            <person name="Skaloud P."/>
            <person name="Haon M."/>
            <person name="Grisel S."/>
            <person name="Petersen M."/>
            <person name="Berrin J.G."/>
            <person name="Delaux P.M."/>
            <person name="Dal Grande F."/>
            <person name="Keller J."/>
        </authorList>
    </citation>
    <scope>NUCLEOTIDE SEQUENCE [LARGE SCALE GENOMIC DNA]</scope>
    <source>
        <strain evidence="7 8">SAG 2523</strain>
    </source>
</reference>
<dbReference type="FunFam" id="1.20.120.160:FF:000001">
    <property type="entry name" value="Histidine-containing phosphotransfer protein 1"/>
    <property type="match status" value="1"/>
</dbReference>
<accession>A0AAW1TMM7</accession>
<keyword evidence="2 5" id="KW-0932">Cytokinin signaling pathway</keyword>
<dbReference type="CDD" id="cd00088">
    <property type="entry name" value="HPT"/>
    <property type="match status" value="1"/>
</dbReference>
<comment type="subcellular location">
    <subcellularLocation>
        <location evidence="5">Cytoplasm</location>
        <location evidence="5">Cytosol</location>
    </subcellularLocation>
    <subcellularLocation>
        <location evidence="5">Nucleus</location>
    </subcellularLocation>
</comment>
<dbReference type="GO" id="GO:0043424">
    <property type="term" value="F:protein histidine kinase binding"/>
    <property type="evidence" value="ECO:0007669"/>
    <property type="project" value="UniProtKB-UniRule"/>
</dbReference>
<dbReference type="PROSITE" id="PS50894">
    <property type="entry name" value="HPT"/>
    <property type="match status" value="1"/>
</dbReference>
<dbReference type="SMART" id="SM00073">
    <property type="entry name" value="HPT"/>
    <property type="match status" value="1"/>
</dbReference>
<dbReference type="Proteomes" id="UP001485043">
    <property type="component" value="Unassembled WGS sequence"/>
</dbReference>
<dbReference type="InterPro" id="IPR045871">
    <property type="entry name" value="AHP1-5/YPD1"/>
</dbReference>
<comment type="caution">
    <text evidence="7">The sequence shown here is derived from an EMBL/GenBank/DDBJ whole genome shotgun (WGS) entry which is preliminary data.</text>
</comment>
<keyword evidence="3" id="KW-0539">Nucleus</keyword>
<comment type="function">
    <text evidence="5">Functions as a two-component phosphorelay mediators between cytokinin sensor histidine kinases and response regulators (B-type ARRs). Plays an important role in propagating cytokinin signal transduction.</text>
</comment>
<dbReference type="PANTHER" id="PTHR28242">
    <property type="entry name" value="PHOSPHORELAY INTERMEDIATE PROTEIN YPD1"/>
    <property type="match status" value="1"/>
</dbReference>